<evidence type="ECO:0000259" key="1">
    <source>
        <dbReference type="Pfam" id="PF00168"/>
    </source>
</evidence>
<dbReference type="SUPFAM" id="SSF48576">
    <property type="entry name" value="Terpenoid synthases"/>
    <property type="match status" value="1"/>
</dbReference>
<dbReference type="CDD" id="cd00030">
    <property type="entry name" value="C2"/>
    <property type="match status" value="1"/>
</dbReference>
<dbReference type="AlphaFoldDB" id="A0A226D7I1"/>
<dbReference type="InterPro" id="IPR035892">
    <property type="entry name" value="C2_domain_sf"/>
</dbReference>
<dbReference type="Pfam" id="PF19086">
    <property type="entry name" value="Terpene_syn_C_2"/>
    <property type="match status" value="1"/>
</dbReference>
<organism evidence="2 3">
    <name type="scientific">Folsomia candida</name>
    <name type="common">Springtail</name>
    <dbReference type="NCBI Taxonomy" id="158441"/>
    <lineage>
        <taxon>Eukaryota</taxon>
        <taxon>Metazoa</taxon>
        <taxon>Ecdysozoa</taxon>
        <taxon>Arthropoda</taxon>
        <taxon>Hexapoda</taxon>
        <taxon>Collembola</taxon>
        <taxon>Entomobryomorpha</taxon>
        <taxon>Isotomoidea</taxon>
        <taxon>Isotomidae</taxon>
        <taxon>Proisotominae</taxon>
        <taxon>Folsomia</taxon>
    </lineage>
</organism>
<dbReference type="EMBL" id="LNIX01000031">
    <property type="protein sequence ID" value="OXA40828.1"/>
    <property type="molecule type" value="Genomic_DNA"/>
</dbReference>
<proteinExistence type="predicted"/>
<feature type="domain" description="C2" evidence="1">
    <location>
        <begin position="368"/>
        <end position="437"/>
    </location>
</feature>
<dbReference type="SUPFAM" id="SSF49562">
    <property type="entry name" value="C2 domain (Calcium/lipid-binding domain, CaLB)"/>
    <property type="match status" value="1"/>
</dbReference>
<comment type="caution">
    <text evidence="2">The sequence shown here is derived from an EMBL/GenBank/DDBJ whole genome shotgun (WGS) entry which is preliminary data.</text>
</comment>
<keyword evidence="3" id="KW-1185">Reference proteome</keyword>
<dbReference type="InterPro" id="IPR008949">
    <property type="entry name" value="Isoprenoid_synthase_dom_sf"/>
</dbReference>
<dbReference type="InterPro" id="IPR000008">
    <property type="entry name" value="C2_dom"/>
</dbReference>
<accession>A0A226D7I1</accession>
<dbReference type="Proteomes" id="UP000198287">
    <property type="component" value="Unassembled WGS sequence"/>
</dbReference>
<dbReference type="Gene3D" id="1.10.600.10">
    <property type="entry name" value="Farnesyl Diphosphate Synthase"/>
    <property type="match status" value="1"/>
</dbReference>
<sequence length="451" mass="51472">MTPQKVEENVTPHFGITRLKSDLHYDPASTPISIHFDQVTPANVLQSFPEASTIRENNLFRDVEAFIGRHFGSQDVVKETNYCDKITLNGATYTKLAYHFASSYEKQVCFAMVHTWWWVLDDLIYTCALKSTMGKMEIIDTIEKFIETGGNQEETLQACSDPLLRSILASHAEFDAKLGGIVSDYSKVKHRFTKGLRLYLQSNAWALMDSNLAGYSFDSFLHWRNISCGATGSNELLMLLENGNPPKYMLDHVIVKTLLDTTTTLFAIRNDIVGVRRDLARNDTGGTVMYKIRVEGKSPDVAVQEMLSLHDKVTRDYIQLRKTVLTMFKNSGQDDFYKLRNYIELLERYGYAVTFFYFTTPRDGPETDTLSDPYLYVRVQVARKGSGEHGCSRTTGYVEDSYNPVFHEVYTYHYAFGEHLDFTVWEKEPALMPDKVGVLIYGCLYSIAKIN</sequence>
<evidence type="ECO:0000313" key="2">
    <source>
        <dbReference type="EMBL" id="OXA40828.1"/>
    </source>
</evidence>
<evidence type="ECO:0000313" key="3">
    <source>
        <dbReference type="Proteomes" id="UP000198287"/>
    </source>
</evidence>
<reference evidence="2 3" key="1">
    <citation type="submission" date="2015-12" db="EMBL/GenBank/DDBJ databases">
        <title>The genome of Folsomia candida.</title>
        <authorList>
            <person name="Faddeeva A."/>
            <person name="Derks M.F."/>
            <person name="Anvar Y."/>
            <person name="Smit S."/>
            <person name="Van Straalen N."/>
            <person name="Roelofs D."/>
        </authorList>
    </citation>
    <scope>NUCLEOTIDE SEQUENCE [LARGE SCALE GENOMIC DNA]</scope>
    <source>
        <strain evidence="2 3">VU population</strain>
        <tissue evidence="2">Whole body</tissue>
    </source>
</reference>
<gene>
    <name evidence="2" type="ORF">Fcan01_24239</name>
</gene>
<name>A0A226D7I1_FOLCA</name>
<protein>
    <submittedName>
        <fullName evidence="2">Microbial Terpene synthase-like protein 1</fullName>
    </submittedName>
</protein>
<dbReference type="Gene3D" id="2.60.40.150">
    <property type="entry name" value="C2 domain"/>
    <property type="match status" value="1"/>
</dbReference>
<dbReference type="Pfam" id="PF00168">
    <property type="entry name" value="C2"/>
    <property type="match status" value="1"/>
</dbReference>